<evidence type="ECO:0000256" key="1">
    <source>
        <dbReference type="SAM" id="MobiDB-lite"/>
    </source>
</evidence>
<dbReference type="AlphaFoldDB" id="A0A699TM44"/>
<name>A0A699TM44_TANCI</name>
<accession>A0A699TM44</accession>
<feature type="non-terminal residue" evidence="2">
    <location>
        <position position="1"/>
    </location>
</feature>
<proteinExistence type="predicted"/>
<comment type="caution">
    <text evidence="2">The sequence shown here is derived from an EMBL/GenBank/DDBJ whole genome shotgun (WGS) entry which is preliminary data.</text>
</comment>
<organism evidence="2">
    <name type="scientific">Tanacetum cinerariifolium</name>
    <name type="common">Dalmatian daisy</name>
    <name type="synonym">Chrysanthemum cinerariifolium</name>
    <dbReference type="NCBI Taxonomy" id="118510"/>
    <lineage>
        <taxon>Eukaryota</taxon>
        <taxon>Viridiplantae</taxon>
        <taxon>Streptophyta</taxon>
        <taxon>Embryophyta</taxon>
        <taxon>Tracheophyta</taxon>
        <taxon>Spermatophyta</taxon>
        <taxon>Magnoliopsida</taxon>
        <taxon>eudicotyledons</taxon>
        <taxon>Gunneridae</taxon>
        <taxon>Pentapetalae</taxon>
        <taxon>asterids</taxon>
        <taxon>campanulids</taxon>
        <taxon>Asterales</taxon>
        <taxon>Asteraceae</taxon>
        <taxon>Asteroideae</taxon>
        <taxon>Anthemideae</taxon>
        <taxon>Anthemidinae</taxon>
        <taxon>Tanacetum</taxon>
    </lineage>
</organism>
<gene>
    <name evidence="2" type="ORF">Tci_883781</name>
</gene>
<evidence type="ECO:0000313" key="2">
    <source>
        <dbReference type="EMBL" id="GFD11812.1"/>
    </source>
</evidence>
<dbReference type="EMBL" id="BKCJ011261513">
    <property type="protein sequence ID" value="GFD11812.1"/>
    <property type="molecule type" value="Genomic_DNA"/>
</dbReference>
<protein>
    <submittedName>
        <fullName evidence="2">Uncharacterized protein</fullName>
    </submittedName>
</protein>
<reference evidence="2" key="1">
    <citation type="journal article" date="2019" name="Sci. Rep.">
        <title>Draft genome of Tanacetum cinerariifolium, the natural source of mosquito coil.</title>
        <authorList>
            <person name="Yamashiro T."/>
            <person name="Shiraishi A."/>
            <person name="Satake H."/>
            <person name="Nakayama K."/>
        </authorList>
    </citation>
    <scope>NUCLEOTIDE SEQUENCE</scope>
</reference>
<sequence length="65" mass="7353">KKKVQENMMVMCSSPMDPRFEPNGSGTLDVVRHSPRPYNMMKTGGEDDGTLSSLWSLMFQDMKPT</sequence>
<feature type="region of interest" description="Disordered" evidence="1">
    <location>
        <begin position="1"/>
        <end position="28"/>
    </location>
</feature>